<evidence type="ECO:0000256" key="9">
    <source>
        <dbReference type="ARBA" id="ARBA00022777"/>
    </source>
</evidence>
<gene>
    <name evidence="17" type="primary">ribF</name>
    <name evidence="17" type="ORF">MOX91_03260</name>
</gene>
<evidence type="ECO:0000256" key="12">
    <source>
        <dbReference type="ARBA" id="ARBA00023268"/>
    </source>
</evidence>
<reference evidence="17 18" key="1">
    <citation type="submission" date="2022-03" db="EMBL/GenBank/DDBJ databases">
        <title>Novel taxa within the pig intestine.</title>
        <authorList>
            <person name="Wylensek D."/>
            <person name="Bishof K."/>
            <person name="Afrizal A."/>
            <person name="Clavel T."/>
        </authorList>
    </citation>
    <scope>NUCLEOTIDE SEQUENCE [LARGE SCALE GENOMIC DNA]</scope>
    <source>
        <strain evidence="17 18">CLA-KB-P66</strain>
    </source>
</reference>
<dbReference type="InterPro" id="IPR023465">
    <property type="entry name" value="Riboflavin_kinase_dom_sf"/>
</dbReference>
<proteinExistence type="inferred from homology"/>
<keyword evidence="5 15" id="KW-0288">FMN</keyword>
<dbReference type="Pfam" id="PF01687">
    <property type="entry name" value="Flavokinase"/>
    <property type="match status" value="1"/>
</dbReference>
<evidence type="ECO:0000256" key="10">
    <source>
        <dbReference type="ARBA" id="ARBA00022827"/>
    </source>
</evidence>
<dbReference type="CDD" id="cd02064">
    <property type="entry name" value="FAD_synthetase_N"/>
    <property type="match status" value="1"/>
</dbReference>
<organism evidence="17 18">
    <name type="scientific">Intestinicryptomonas porci</name>
    <dbReference type="NCBI Taxonomy" id="2926320"/>
    <lineage>
        <taxon>Bacteria</taxon>
        <taxon>Pseudomonadati</taxon>
        <taxon>Verrucomicrobiota</taxon>
        <taxon>Opitutia</taxon>
        <taxon>Opitutales</taxon>
        <taxon>Intestinicryptomonaceae</taxon>
        <taxon>Intestinicryptomonas</taxon>
    </lineage>
</organism>
<evidence type="ECO:0000259" key="16">
    <source>
        <dbReference type="SMART" id="SM00904"/>
    </source>
</evidence>
<keyword evidence="11 15" id="KW-0067">ATP-binding</keyword>
<comment type="catalytic activity">
    <reaction evidence="13 15">
        <text>riboflavin + ATP = FMN + ADP + H(+)</text>
        <dbReference type="Rhea" id="RHEA:14357"/>
        <dbReference type="ChEBI" id="CHEBI:15378"/>
        <dbReference type="ChEBI" id="CHEBI:30616"/>
        <dbReference type="ChEBI" id="CHEBI:57986"/>
        <dbReference type="ChEBI" id="CHEBI:58210"/>
        <dbReference type="ChEBI" id="CHEBI:456216"/>
        <dbReference type="EC" id="2.7.1.26"/>
    </reaction>
</comment>
<evidence type="ECO:0000256" key="15">
    <source>
        <dbReference type="PIRNR" id="PIRNR004491"/>
    </source>
</evidence>
<dbReference type="InterPro" id="IPR023468">
    <property type="entry name" value="Riboflavin_kinase"/>
</dbReference>
<evidence type="ECO:0000256" key="7">
    <source>
        <dbReference type="ARBA" id="ARBA00022695"/>
    </source>
</evidence>
<comment type="function">
    <text evidence="1">Catalyzes the phosphorylation of riboflavin to FMN followed by the adenylation of FMN to FAD.</text>
</comment>
<evidence type="ECO:0000256" key="8">
    <source>
        <dbReference type="ARBA" id="ARBA00022741"/>
    </source>
</evidence>
<comment type="similarity">
    <text evidence="15">Belongs to the ribF family.</text>
</comment>
<dbReference type="PANTHER" id="PTHR22749:SF6">
    <property type="entry name" value="RIBOFLAVIN KINASE"/>
    <property type="match status" value="1"/>
</dbReference>
<dbReference type="EC" id="2.7.1.26" evidence="15"/>
<protein>
    <recommendedName>
        <fullName evidence="15">Riboflavin biosynthesis protein</fullName>
    </recommendedName>
    <domain>
        <recommendedName>
            <fullName evidence="15">Riboflavin kinase</fullName>
            <ecNumber evidence="15">2.7.1.26</ecNumber>
        </recommendedName>
        <alternativeName>
            <fullName evidence="15">Flavokinase</fullName>
        </alternativeName>
    </domain>
    <domain>
        <recommendedName>
            <fullName evidence="15">FMN adenylyltransferase</fullName>
            <ecNumber evidence="15">2.7.7.2</ecNumber>
        </recommendedName>
        <alternativeName>
            <fullName evidence="15">FAD pyrophosphorylase</fullName>
        </alternativeName>
        <alternativeName>
            <fullName evidence="15">FAD synthase</fullName>
        </alternativeName>
    </domain>
</protein>
<accession>A0ABU4WI75</accession>
<dbReference type="Gene3D" id="3.40.50.620">
    <property type="entry name" value="HUPs"/>
    <property type="match status" value="1"/>
</dbReference>
<evidence type="ECO:0000313" key="17">
    <source>
        <dbReference type="EMBL" id="MDX8415197.1"/>
    </source>
</evidence>
<keyword evidence="9 15" id="KW-0418">Kinase</keyword>
<dbReference type="InterPro" id="IPR015865">
    <property type="entry name" value="Riboflavin_kinase_bac/euk"/>
</dbReference>
<evidence type="ECO:0000256" key="11">
    <source>
        <dbReference type="ARBA" id="ARBA00022840"/>
    </source>
</evidence>
<sequence>MENAVQSLDGGGVFCEPCALAIGIFDAVHKGHQHVLNAAKDFAAKNGAKAFVLTFYPHPSKVLGGEKAGGCPLIYPADVRAELLLDFGMDGVFFKDFTPEFASKTPEEFFGFLMEKFPNLKCVATGENFRFGVRASADVKVLKELAGGSGVETISVCGVLDGGNFVSSTRLRKALQDGDMQSFYEMSGRNYFCRGRVEGGRKLGRTIGFPTLNLKAFGECKPKFGVYASRLQNLDTKEIFCGVSNVGVNPTVGECAPVLETNTFDFPDFGEGANIKVELLKFLRGEKKFASINDLKAQIAVDKENANKFFRVCGC</sequence>
<evidence type="ECO:0000256" key="4">
    <source>
        <dbReference type="ARBA" id="ARBA00022630"/>
    </source>
</evidence>
<keyword evidence="6 15" id="KW-0808">Transferase</keyword>
<evidence type="ECO:0000256" key="13">
    <source>
        <dbReference type="ARBA" id="ARBA00047880"/>
    </source>
</evidence>
<dbReference type="Gene3D" id="2.40.30.30">
    <property type="entry name" value="Riboflavin kinase-like"/>
    <property type="match status" value="1"/>
</dbReference>
<evidence type="ECO:0000256" key="2">
    <source>
        <dbReference type="ARBA" id="ARBA00004726"/>
    </source>
</evidence>
<dbReference type="PANTHER" id="PTHR22749">
    <property type="entry name" value="RIBOFLAVIN KINASE/FMN ADENYLYLTRANSFERASE"/>
    <property type="match status" value="1"/>
</dbReference>
<dbReference type="EMBL" id="JALBUT010000003">
    <property type="protein sequence ID" value="MDX8415197.1"/>
    <property type="molecule type" value="Genomic_DNA"/>
</dbReference>
<dbReference type="InterPro" id="IPR015864">
    <property type="entry name" value="FAD_synthase"/>
</dbReference>
<evidence type="ECO:0000256" key="5">
    <source>
        <dbReference type="ARBA" id="ARBA00022643"/>
    </source>
</evidence>
<dbReference type="SMART" id="SM00904">
    <property type="entry name" value="Flavokinase"/>
    <property type="match status" value="1"/>
</dbReference>
<evidence type="ECO:0000256" key="6">
    <source>
        <dbReference type="ARBA" id="ARBA00022679"/>
    </source>
</evidence>
<comment type="pathway">
    <text evidence="2 15">Cofactor biosynthesis; FAD biosynthesis; FAD from FMN: step 1/1.</text>
</comment>
<evidence type="ECO:0000313" key="18">
    <source>
        <dbReference type="Proteomes" id="UP001275932"/>
    </source>
</evidence>
<keyword evidence="10 15" id="KW-0274">FAD</keyword>
<dbReference type="NCBIfam" id="TIGR00083">
    <property type="entry name" value="ribF"/>
    <property type="match status" value="1"/>
</dbReference>
<keyword evidence="12" id="KW-0511">Multifunctional enzyme</keyword>
<comment type="caution">
    <text evidence="17">The sequence shown here is derived from an EMBL/GenBank/DDBJ whole genome shotgun (WGS) entry which is preliminary data.</text>
</comment>
<dbReference type="SUPFAM" id="SSF52374">
    <property type="entry name" value="Nucleotidylyl transferase"/>
    <property type="match status" value="1"/>
</dbReference>
<comment type="pathway">
    <text evidence="3 15">Cofactor biosynthesis; FMN biosynthesis; FMN from riboflavin (ATP route): step 1/1.</text>
</comment>
<keyword evidence="8 15" id="KW-0547">Nucleotide-binding</keyword>
<keyword evidence="18" id="KW-1185">Reference proteome</keyword>
<dbReference type="PIRSF" id="PIRSF004491">
    <property type="entry name" value="FAD_Synth"/>
    <property type="match status" value="1"/>
</dbReference>
<keyword evidence="7 15" id="KW-0548">Nucleotidyltransferase</keyword>
<dbReference type="Proteomes" id="UP001275932">
    <property type="component" value="Unassembled WGS sequence"/>
</dbReference>
<evidence type="ECO:0000256" key="3">
    <source>
        <dbReference type="ARBA" id="ARBA00005201"/>
    </source>
</evidence>
<dbReference type="GO" id="GO:0008531">
    <property type="term" value="F:riboflavin kinase activity"/>
    <property type="evidence" value="ECO:0007669"/>
    <property type="project" value="UniProtKB-EC"/>
</dbReference>
<dbReference type="EC" id="2.7.7.2" evidence="15"/>
<evidence type="ECO:0000256" key="1">
    <source>
        <dbReference type="ARBA" id="ARBA00002121"/>
    </source>
</evidence>
<evidence type="ECO:0000256" key="14">
    <source>
        <dbReference type="ARBA" id="ARBA00049494"/>
    </source>
</evidence>
<dbReference type="InterPro" id="IPR014729">
    <property type="entry name" value="Rossmann-like_a/b/a_fold"/>
</dbReference>
<dbReference type="InterPro" id="IPR002606">
    <property type="entry name" value="Riboflavin_kinase_bac"/>
</dbReference>
<dbReference type="SUPFAM" id="SSF82114">
    <property type="entry name" value="Riboflavin kinase-like"/>
    <property type="match status" value="1"/>
</dbReference>
<comment type="catalytic activity">
    <reaction evidence="14 15">
        <text>FMN + ATP + H(+) = FAD + diphosphate</text>
        <dbReference type="Rhea" id="RHEA:17237"/>
        <dbReference type="ChEBI" id="CHEBI:15378"/>
        <dbReference type="ChEBI" id="CHEBI:30616"/>
        <dbReference type="ChEBI" id="CHEBI:33019"/>
        <dbReference type="ChEBI" id="CHEBI:57692"/>
        <dbReference type="ChEBI" id="CHEBI:58210"/>
        <dbReference type="EC" id="2.7.7.2"/>
    </reaction>
</comment>
<keyword evidence="4 15" id="KW-0285">Flavoprotein</keyword>
<dbReference type="Pfam" id="PF06574">
    <property type="entry name" value="FAD_syn"/>
    <property type="match status" value="1"/>
</dbReference>
<dbReference type="GO" id="GO:0003919">
    <property type="term" value="F:FMN adenylyltransferase activity"/>
    <property type="evidence" value="ECO:0007669"/>
    <property type="project" value="UniProtKB-EC"/>
</dbReference>
<feature type="domain" description="Riboflavin kinase" evidence="16">
    <location>
        <begin position="186"/>
        <end position="311"/>
    </location>
</feature>
<dbReference type="RefSeq" id="WP_370396645.1">
    <property type="nucleotide sequence ID" value="NZ_JALBUT010000003.1"/>
</dbReference>
<name>A0ABU4WI75_9BACT</name>